<sequence length="234" mass="25847">MALSTNALMVLFYDIEGDVADHDAWHTEEHVRERLSVPGFRGVSRWVSKGSPRYMVLYEVDDVDVATSPEYLGRLNDPSPWTERMMPRFRGMTRGFGRISASVGLGLGSSAVVMRFDPGSGDEVAEWFAEHFAPGMDGLEGLVSAFIVSPSAPPPMTREQSLRGGDKPLPYLLVITGYEQMLLERVLDDLQQSVPPGLSHFVDIQPAAVYCLHLVASLLAVGLRDDVPRKPSRF</sequence>
<dbReference type="EMBL" id="QGGV01000007">
    <property type="protein sequence ID" value="PWK55348.1"/>
    <property type="molecule type" value="Genomic_DNA"/>
</dbReference>
<dbReference type="OrthoDB" id="3034735at2"/>
<comment type="caution">
    <text evidence="1">The sequence shown here is derived from an EMBL/GenBank/DDBJ whole genome shotgun (WGS) entry which is preliminary data.</text>
</comment>
<protein>
    <submittedName>
        <fullName evidence="1">Uncharacterized protein</fullName>
    </submittedName>
</protein>
<proteinExistence type="predicted"/>
<name>A0A316G3H8_9RHOB</name>
<dbReference type="AlphaFoldDB" id="A0A316G3H8"/>
<accession>A0A316G3H8</accession>
<dbReference type="KEGG" id="salo:EF888_08225"/>
<dbReference type="RefSeq" id="WP_109759958.1">
    <property type="nucleotide sequence ID" value="NZ_CP034588.1"/>
</dbReference>
<reference evidence="1 2" key="1">
    <citation type="submission" date="2018-05" db="EMBL/GenBank/DDBJ databases">
        <title>Genomic Encyclopedia of Type Strains, Phase IV (KMG-IV): sequencing the most valuable type-strain genomes for metagenomic binning, comparative biology and taxonomic classification.</title>
        <authorList>
            <person name="Goeker M."/>
        </authorList>
    </citation>
    <scope>NUCLEOTIDE SEQUENCE [LARGE SCALE GENOMIC DNA]</scope>
    <source>
        <strain evidence="1 2">DSM 103371</strain>
    </source>
</reference>
<evidence type="ECO:0000313" key="1">
    <source>
        <dbReference type="EMBL" id="PWK55348.1"/>
    </source>
</evidence>
<gene>
    <name evidence="1" type="ORF">C8D95_10713</name>
</gene>
<evidence type="ECO:0000313" key="2">
    <source>
        <dbReference type="Proteomes" id="UP000245390"/>
    </source>
</evidence>
<organism evidence="1 2">
    <name type="scientific">Silicimonas algicola</name>
    <dbReference type="NCBI Taxonomy" id="1826607"/>
    <lineage>
        <taxon>Bacteria</taxon>
        <taxon>Pseudomonadati</taxon>
        <taxon>Pseudomonadota</taxon>
        <taxon>Alphaproteobacteria</taxon>
        <taxon>Rhodobacterales</taxon>
        <taxon>Paracoccaceae</taxon>
    </lineage>
</organism>
<dbReference type="Proteomes" id="UP000245390">
    <property type="component" value="Unassembled WGS sequence"/>
</dbReference>
<keyword evidence="2" id="KW-1185">Reference proteome</keyword>